<evidence type="ECO:0000256" key="3">
    <source>
        <dbReference type="ARBA" id="ARBA00023163"/>
    </source>
</evidence>
<feature type="domain" description="HTH tetR-type" evidence="5">
    <location>
        <begin position="13"/>
        <end position="73"/>
    </location>
</feature>
<dbReference type="InterPro" id="IPR036271">
    <property type="entry name" value="Tet_transcr_reg_TetR-rel_C_sf"/>
</dbReference>
<dbReference type="Proteomes" id="UP001310386">
    <property type="component" value="Unassembled WGS sequence"/>
</dbReference>
<evidence type="ECO:0000259" key="5">
    <source>
        <dbReference type="PROSITE" id="PS50977"/>
    </source>
</evidence>
<dbReference type="PANTHER" id="PTHR30055:SF234">
    <property type="entry name" value="HTH-TYPE TRANSCRIPTIONAL REGULATOR BETI"/>
    <property type="match status" value="1"/>
</dbReference>
<name>A0ABU5ZCZ5_9BACL</name>
<proteinExistence type="predicted"/>
<dbReference type="InterPro" id="IPR001647">
    <property type="entry name" value="HTH_TetR"/>
</dbReference>
<dbReference type="PANTHER" id="PTHR30055">
    <property type="entry name" value="HTH-TYPE TRANSCRIPTIONAL REGULATOR RUTR"/>
    <property type="match status" value="1"/>
</dbReference>
<evidence type="ECO:0000313" key="7">
    <source>
        <dbReference type="Proteomes" id="UP001310386"/>
    </source>
</evidence>
<dbReference type="RefSeq" id="WP_371752473.1">
    <property type="nucleotide sequence ID" value="NZ_JAYJLD010000002.1"/>
</dbReference>
<dbReference type="EMBL" id="JAYJLD010000002">
    <property type="protein sequence ID" value="MEB3100358.1"/>
    <property type="molecule type" value="Genomic_DNA"/>
</dbReference>
<organism evidence="6 7">
    <name type="scientific">Ferviditalea candida</name>
    <dbReference type="NCBI Taxonomy" id="3108399"/>
    <lineage>
        <taxon>Bacteria</taxon>
        <taxon>Bacillati</taxon>
        <taxon>Bacillota</taxon>
        <taxon>Bacilli</taxon>
        <taxon>Bacillales</taxon>
        <taxon>Paenibacillaceae</taxon>
        <taxon>Ferviditalea</taxon>
    </lineage>
</organism>
<keyword evidence="3" id="KW-0804">Transcription</keyword>
<dbReference type="PRINTS" id="PR00455">
    <property type="entry name" value="HTHTETR"/>
</dbReference>
<dbReference type="SUPFAM" id="SSF48498">
    <property type="entry name" value="Tetracyclin repressor-like, C-terminal domain"/>
    <property type="match status" value="1"/>
</dbReference>
<protein>
    <submittedName>
        <fullName evidence="6">Helix-turn-helix domain-containing protein</fullName>
    </submittedName>
</protein>
<sequence length="201" mass="22656">MPRTDEQNRQIRDERREQIMQAALKVFARRGMAAAKIGDIAAEAGLSNGLVYHYFKSKEEMFSEWVGRAVEGSRRVALYAGEQPGKAIDQLKWMTETILQSIRGEGAYLFLIMIQAMTSDAVPEDVKRLLDSESKASYALLATVPIIRRGQEEGTIIRENAEQLAVAYFSFIQGLAISRVQQPDCPLPKPETILRIFHKIL</sequence>
<keyword evidence="7" id="KW-1185">Reference proteome</keyword>
<feature type="DNA-binding region" description="H-T-H motif" evidence="4">
    <location>
        <begin position="36"/>
        <end position="55"/>
    </location>
</feature>
<dbReference type="InterPro" id="IPR009057">
    <property type="entry name" value="Homeodomain-like_sf"/>
</dbReference>
<dbReference type="SUPFAM" id="SSF46689">
    <property type="entry name" value="Homeodomain-like"/>
    <property type="match status" value="1"/>
</dbReference>
<dbReference type="PROSITE" id="PS50977">
    <property type="entry name" value="HTH_TETR_2"/>
    <property type="match status" value="1"/>
</dbReference>
<dbReference type="InterPro" id="IPR050109">
    <property type="entry name" value="HTH-type_TetR-like_transc_reg"/>
</dbReference>
<evidence type="ECO:0000256" key="1">
    <source>
        <dbReference type="ARBA" id="ARBA00023015"/>
    </source>
</evidence>
<dbReference type="Pfam" id="PF00440">
    <property type="entry name" value="TetR_N"/>
    <property type="match status" value="1"/>
</dbReference>
<dbReference type="Gene3D" id="1.10.357.10">
    <property type="entry name" value="Tetracycline Repressor, domain 2"/>
    <property type="match status" value="1"/>
</dbReference>
<evidence type="ECO:0000256" key="2">
    <source>
        <dbReference type="ARBA" id="ARBA00023125"/>
    </source>
</evidence>
<evidence type="ECO:0000313" key="6">
    <source>
        <dbReference type="EMBL" id="MEB3100358.1"/>
    </source>
</evidence>
<keyword evidence="2 4" id="KW-0238">DNA-binding</keyword>
<gene>
    <name evidence="6" type="ORF">VF724_01625</name>
</gene>
<keyword evidence="1" id="KW-0805">Transcription regulation</keyword>
<accession>A0ABU5ZCZ5</accession>
<evidence type="ECO:0000256" key="4">
    <source>
        <dbReference type="PROSITE-ProRule" id="PRU00335"/>
    </source>
</evidence>
<comment type="caution">
    <text evidence="6">The sequence shown here is derived from an EMBL/GenBank/DDBJ whole genome shotgun (WGS) entry which is preliminary data.</text>
</comment>
<reference evidence="6" key="1">
    <citation type="submission" date="2023-12" db="EMBL/GenBank/DDBJ databases">
        <title>Fervidustalea candida gen. nov., sp. nov., a novel member of the family Paenibacillaceae isolated from a geothermal area.</title>
        <authorList>
            <person name="Li W.-J."/>
            <person name="Jiao J.-Y."/>
            <person name="Chen Y."/>
        </authorList>
    </citation>
    <scope>NUCLEOTIDE SEQUENCE</scope>
    <source>
        <strain evidence="6">SYSU GA230002</strain>
    </source>
</reference>